<feature type="compositionally biased region" description="Acidic residues" evidence="1">
    <location>
        <begin position="44"/>
        <end position="102"/>
    </location>
</feature>
<dbReference type="Proteomes" id="UP000799777">
    <property type="component" value="Unassembled WGS sequence"/>
</dbReference>
<dbReference type="EMBL" id="ML978198">
    <property type="protein sequence ID" value="KAF2029648.1"/>
    <property type="molecule type" value="Genomic_DNA"/>
</dbReference>
<proteinExistence type="predicted"/>
<name>A0A9P4H7P6_9PLEO</name>
<dbReference type="AlphaFoldDB" id="A0A9P4H7P6"/>
<evidence type="ECO:0000256" key="1">
    <source>
        <dbReference type="SAM" id="MobiDB-lite"/>
    </source>
</evidence>
<gene>
    <name evidence="2" type="ORF">EK21DRAFT_112689</name>
</gene>
<feature type="region of interest" description="Disordered" evidence="1">
    <location>
        <begin position="23"/>
        <end position="116"/>
    </location>
</feature>
<protein>
    <submittedName>
        <fullName evidence="2">Uncharacterized protein</fullName>
    </submittedName>
</protein>
<sequence length="116" mass="12709">MDMGMSSSRSLLTAVGGETAEYIRQHAAHSSELHDTTECSPQTDDGDAVDTEDFMADDEGNDSQEIDGSEELDDEEMDNEEMSSEDEDDENSDESVESDEEPPPVSSTWVKVSCYA</sequence>
<reference evidence="2" key="1">
    <citation type="journal article" date="2020" name="Stud. Mycol.">
        <title>101 Dothideomycetes genomes: a test case for predicting lifestyles and emergence of pathogens.</title>
        <authorList>
            <person name="Haridas S."/>
            <person name="Albert R."/>
            <person name="Binder M."/>
            <person name="Bloem J."/>
            <person name="Labutti K."/>
            <person name="Salamov A."/>
            <person name="Andreopoulos B."/>
            <person name="Baker S."/>
            <person name="Barry K."/>
            <person name="Bills G."/>
            <person name="Bluhm B."/>
            <person name="Cannon C."/>
            <person name="Castanera R."/>
            <person name="Culley D."/>
            <person name="Daum C."/>
            <person name="Ezra D."/>
            <person name="Gonzalez J."/>
            <person name="Henrissat B."/>
            <person name="Kuo A."/>
            <person name="Liang C."/>
            <person name="Lipzen A."/>
            <person name="Lutzoni F."/>
            <person name="Magnuson J."/>
            <person name="Mondo S."/>
            <person name="Nolan M."/>
            <person name="Ohm R."/>
            <person name="Pangilinan J."/>
            <person name="Park H.-J."/>
            <person name="Ramirez L."/>
            <person name="Alfaro M."/>
            <person name="Sun H."/>
            <person name="Tritt A."/>
            <person name="Yoshinaga Y."/>
            <person name="Zwiers L.-H."/>
            <person name="Turgeon B."/>
            <person name="Goodwin S."/>
            <person name="Spatafora J."/>
            <person name="Crous P."/>
            <person name="Grigoriev I."/>
        </authorList>
    </citation>
    <scope>NUCLEOTIDE SEQUENCE</scope>
    <source>
        <strain evidence="2">CBS 110217</strain>
    </source>
</reference>
<evidence type="ECO:0000313" key="3">
    <source>
        <dbReference type="Proteomes" id="UP000799777"/>
    </source>
</evidence>
<evidence type="ECO:0000313" key="2">
    <source>
        <dbReference type="EMBL" id="KAF2029648.1"/>
    </source>
</evidence>
<organism evidence="2 3">
    <name type="scientific">Setomelanomma holmii</name>
    <dbReference type="NCBI Taxonomy" id="210430"/>
    <lineage>
        <taxon>Eukaryota</taxon>
        <taxon>Fungi</taxon>
        <taxon>Dikarya</taxon>
        <taxon>Ascomycota</taxon>
        <taxon>Pezizomycotina</taxon>
        <taxon>Dothideomycetes</taxon>
        <taxon>Pleosporomycetidae</taxon>
        <taxon>Pleosporales</taxon>
        <taxon>Pleosporineae</taxon>
        <taxon>Phaeosphaeriaceae</taxon>
        <taxon>Setomelanomma</taxon>
    </lineage>
</organism>
<feature type="compositionally biased region" description="Basic and acidic residues" evidence="1">
    <location>
        <begin position="23"/>
        <end position="37"/>
    </location>
</feature>
<comment type="caution">
    <text evidence="2">The sequence shown here is derived from an EMBL/GenBank/DDBJ whole genome shotgun (WGS) entry which is preliminary data.</text>
</comment>
<accession>A0A9P4H7P6</accession>
<keyword evidence="3" id="KW-1185">Reference proteome</keyword>